<dbReference type="Gene3D" id="3.40.50.2000">
    <property type="entry name" value="Glycogen Phosphorylase B"/>
    <property type="match status" value="2"/>
</dbReference>
<dbReference type="InterPro" id="IPR001296">
    <property type="entry name" value="Glyco_trans_1"/>
</dbReference>
<evidence type="ECO:0000313" key="3">
    <source>
        <dbReference type="EMBL" id="CAA9354976.1"/>
    </source>
</evidence>
<evidence type="ECO:0000259" key="1">
    <source>
        <dbReference type="Pfam" id="PF00534"/>
    </source>
</evidence>
<dbReference type="InterPro" id="IPR050194">
    <property type="entry name" value="Glycosyltransferase_grp1"/>
</dbReference>
<keyword evidence="3" id="KW-0328">Glycosyltransferase</keyword>
<proteinExistence type="predicted"/>
<gene>
    <name evidence="3" type="ORF">AVDCRST_MAG93-7306</name>
</gene>
<evidence type="ECO:0000259" key="2">
    <source>
        <dbReference type="Pfam" id="PF13439"/>
    </source>
</evidence>
<feature type="domain" description="Glycosyl transferase family 1" evidence="1">
    <location>
        <begin position="248"/>
        <end position="408"/>
    </location>
</feature>
<dbReference type="Pfam" id="PF13439">
    <property type="entry name" value="Glyco_transf_4"/>
    <property type="match status" value="1"/>
</dbReference>
<dbReference type="AlphaFoldDB" id="A0A6J4MDS4"/>
<name>A0A6J4MDS4_9CHLR</name>
<dbReference type="PANTHER" id="PTHR45947:SF13">
    <property type="entry name" value="TRANSFERASE"/>
    <property type="match status" value="1"/>
</dbReference>
<dbReference type="EMBL" id="CADCTR010002466">
    <property type="protein sequence ID" value="CAA9354976.1"/>
    <property type="molecule type" value="Genomic_DNA"/>
</dbReference>
<dbReference type="EC" id="2.4.1.21" evidence="3"/>
<dbReference type="Pfam" id="PF00534">
    <property type="entry name" value="Glycos_transf_1"/>
    <property type="match status" value="1"/>
</dbReference>
<reference evidence="3" key="1">
    <citation type="submission" date="2020-02" db="EMBL/GenBank/DDBJ databases">
        <authorList>
            <person name="Meier V. D."/>
        </authorList>
    </citation>
    <scope>NUCLEOTIDE SEQUENCE</scope>
    <source>
        <strain evidence="3">AVDCRST_MAG93</strain>
    </source>
</reference>
<dbReference type="CDD" id="cd03801">
    <property type="entry name" value="GT4_PimA-like"/>
    <property type="match status" value="1"/>
</dbReference>
<keyword evidence="3" id="KW-0808">Transferase</keyword>
<dbReference type="PANTHER" id="PTHR45947">
    <property type="entry name" value="SULFOQUINOVOSYL TRANSFERASE SQD2"/>
    <property type="match status" value="1"/>
</dbReference>
<organism evidence="3">
    <name type="scientific">uncultured Chloroflexia bacterium</name>
    <dbReference type="NCBI Taxonomy" id="1672391"/>
    <lineage>
        <taxon>Bacteria</taxon>
        <taxon>Bacillati</taxon>
        <taxon>Chloroflexota</taxon>
        <taxon>Chloroflexia</taxon>
        <taxon>environmental samples</taxon>
    </lineage>
</organism>
<feature type="domain" description="Glycosyltransferase subfamily 4-like N-terminal" evidence="2">
    <location>
        <begin position="15"/>
        <end position="238"/>
    </location>
</feature>
<accession>A0A6J4MDS4</accession>
<dbReference type="SUPFAM" id="SSF53756">
    <property type="entry name" value="UDP-Glycosyltransferase/glycogen phosphorylase"/>
    <property type="match status" value="1"/>
</dbReference>
<sequence length="434" mass="46975">MRVLIPVDVFPPGAGGAAWSTHALATALLARGHDVTVIVPRPMPARIIPTAANHMTVPAARHLLGVPVIDVPYPTSKLPFVANWYRHEMLWPLLRNVIVREVLRGGLPPAQTIIHAQHVQSVPGAVEAGVELGVPVVATVRDHWPWDYFATGLHGDRIPYPSNTVPSLATDLVARLGPLPGTLATLAIPSMLAHLKRRQMFLARADAVVAVSRYIARRLPPAVSQERVHVLPNIVDVDAIERVSAGPLAINVPEPFVLFVGKLEHNKGAHLLPSIMRSARTAIGDRGLPTLVVAGNGTLSTFLTQQCAESNIPLHILPGWTDHDDVLRLMQRAEVLLFPSAWGEPFSRVPLEASAVGACILAMPTGGTPEIIEDDTNAVLASDAGSMGQALARLLLDDERRMRLRAGALRRARERWVPDVVAAQVERLYAHLMS</sequence>
<protein>
    <submittedName>
        <fullName evidence="3">Glycogen synthase, ADP-glucose transglucosylase</fullName>
        <ecNumber evidence="3">2.4.1.21</ecNumber>
    </submittedName>
</protein>
<dbReference type="InterPro" id="IPR028098">
    <property type="entry name" value="Glyco_trans_4-like_N"/>
</dbReference>
<dbReference type="GO" id="GO:0009011">
    <property type="term" value="F:alpha-1,4-glucan glucosyltransferase (ADP-glucose donor) activity"/>
    <property type="evidence" value="ECO:0007669"/>
    <property type="project" value="UniProtKB-EC"/>
</dbReference>